<reference evidence="2" key="1">
    <citation type="submission" date="2024-06" db="EMBL/GenBank/DDBJ databases">
        <authorList>
            <person name="Liu X."/>
            <person name="Lenzi L."/>
            <person name="Haldenby T S."/>
            <person name="Uol C."/>
        </authorList>
    </citation>
    <scope>NUCLEOTIDE SEQUENCE</scope>
</reference>
<evidence type="ECO:0000313" key="2">
    <source>
        <dbReference type="EMBL" id="CAL5131597.1"/>
    </source>
</evidence>
<dbReference type="EMBL" id="CAXLJL010000101">
    <property type="protein sequence ID" value="CAL5131597.1"/>
    <property type="molecule type" value="Genomic_DNA"/>
</dbReference>
<gene>
    <name evidence="2" type="ORF">CDAUBV1_LOCUS4085</name>
</gene>
<name>A0AAV2T5W8_CALDB</name>
<feature type="chain" id="PRO_5043707809" evidence="1">
    <location>
        <begin position="29"/>
        <end position="249"/>
    </location>
</feature>
<accession>A0AAV2T5W8</accession>
<evidence type="ECO:0000313" key="3">
    <source>
        <dbReference type="Proteomes" id="UP001497525"/>
    </source>
</evidence>
<comment type="caution">
    <text evidence="2">The sequence shown here is derived from an EMBL/GenBank/DDBJ whole genome shotgun (WGS) entry which is preliminary data.</text>
</comment>
<dbReference type="AlphaFoldDB" id="A0AAV2T5W8"/>
<evidence type="ECO:0000256" key="1">
    <source>
        <dbReference type="SAM" id="SignalP"/>
    </source>
</evidence>
<organism evidence="2 3">
    <name type="scientific">Calicophoron daubneyi</name>
    <name type="common">Rumen fluke</name>
    <name type="synonym">Paramphistomum daubneyi</name>
    <dbReference type="NCBI Taxonomy" id="300641"/>
    <lineage>
        <taxon>Eukaryota</taxon>
        <taxon>Metazoa</taxon>
        <taxon>Spiralia</taxon>
        <taxon>Lophotrochozoa</taxon>
        <taxon>Platyhelminthes</taxon>
        <taxon>Trematoda</taxon>
        <taxon>Digenea</taxon>
        <taxon>Plagiorchiida</taxon>
        <taxon>Pronocephalata</taxon>
        <taxon>Paramphistomoidea</taxon>
        <taxon>Paramphistomidae</taxon>
        <taxon>Calicophoron</taxon>
    </lineage>
</organism>
<dbReference type="Proteomes" id="UP001497525">
    <property type="component" value="Unassembled WGS sequence"/>
</dbReference>
<keyword evidence="1" id="KW-0732">Signal</keyword>
<proteinExistence type="predicted"/>
<protein>
    <submittedName>
        <fullName evidence="2">Uncharacterized protein</fullName>
    </submittedName>
</protein>
<feature type="signal peptide" evidence="1">
    <location>
        <begin position="1"/>
        <end position="28"/>
    </location>
</feature>
<sequence length="249" mass="28850">MKCWCEGNIMRFPTSFIIITGLLGLVLAQDGDERSDIFCPDLVPGKLSLEEILNILYLFGSQWDTLEFLMSKNTSEVFHDVIDNPDLFRSEAIVVPSVYRKLVVMKFLDLLNATDGTSEDYLTVEDKYFLHYENGQYSKYTNRTKKLFYATCVVICWNIFNEGFEEAERDRRLALHCPTPCKNACGGLLCLSEGIFQHQYRCVCQKGYEWDVELHTCVSEELKKLREGVRFLLACTRMPTSKQKQHFLK</sequence>